<dbReference type="InterPro" id="IPR000847">
    <property type="entry name" value="LysR_HTH_N"/>
</dbReference>
<dbReference type="InterPro" id="IPR005119">
    <property type="entry name" value="LysR_subst-bd"/>
</dbReference>
<accession>A0ABS4E514</accession>
<keyword evidence="7" id="KW-1185">Reference proteome</keyword>
<keyword evidence="3 6" id="KW-0238">DNA-binding</keyword>
<comment type="caution">
    <text evidence="6">The sequence shown here is derived from an EMBL/GenBank/DDBJ whole genome shotgun (WGS) entry which is preliminary data.</text>
</comment>
<dbReference type="Pfam" id="PF00126">
    <property type="entry name" value="HTH_1"/>
    <property type="match status" value="1"/>
</dbReference>
<feature type="domain" description="HTH lysR-type" evidence="5">
    <location>
        <begin position="9"/>
        <end position="66"/>
    </location>
</feature>
<evidence type="ECO:0000256" key="1">
    <source>
        <dbReference type="ARBA" id="ARBA00009437"/>
    </source>
</evidence>
<dbReference type="EMBL" id="JAGGJU010000014">
    <property type="protein sequence ID" value="MBP1853038.1"/>
    <property type="molecule type" value="Genomic_DNA"/>
</dbReference>
<evidence type="ECO:0000256" key="2">
    <source>
        <dbReference type="ARBA" id="ARBA00023015"/>
    </source>
</evidence>
<comment type="similarity">
    <text evidence="1">Belongs to the LysR transcriptional regulatory family.</text>
</comment>
<dbReference type="PANTHER" id="PTHR30419:SF8">
    <property type="entry name" value="NITROGEN ASSIMILATION TRANSCRIPTIONAL ACTIVATOR-RELATED"/>
    <property type="match status" value="1"/>
</dbReference>
<proteinExistence type="inferred from homology"/>
<keyword evidence="2" id="KW-0805">Transcription regulation</keyword>
<reference evidence="6 7" key="1">
    <citation type="submission" date="2021-03" db="EMBL/GenBank/DDBJ databases">
        <title>Genomic Encyclopedia of Type Strains, Phase IV (KMG-IV): sequencing the most valuable type-strain genomes for metagenomic binning, comparative biology and taxonomic classification.</title>
        <authorList>
            <person name="Goeker M."/>
        </authorList>
    </citation>
    <scope>NUCLEOTIDE SEQUENCE [LARGE SCALE GENOMIC DNA]</scope>
    <source>
        <strain evidence="6 7">DSM 21600</strain>
    </source>
</reference>
<evidence type="ECO:0000313" key="6">
    <source>
        <dbReference type="EMBL" id="MBP1853038.1"/>
    </source>
</evidence>
<dbReference type="Gene3D" id="1.10.10.10">
    <property type="entry name" value="Winged helix-like DNA-binding domain superfamily/Winged helix DNA-binding domain"/>
    <property type="match status" value="1"/>
</dbReference>
<dbReference type="InterPro" id="IPR036388">
    <property type="entry name" value="WH-like_DNA-bd_sf"/>
</dbReference>
<evidence type="ECO:0000256" key="4">
    <source>
        <dbReference type="ARBA" id="ARBA00023163"/>
    </source>
</evidence>
<dbReference type="Gene3D" id="3.40.190.10">
    <property type="entry name" value="Periplasmic binding protein-like II"/>
    <property type="match status" value="1"/>
</dbReference>
<gene>
    <name evidence="6" type="ORF">J2Z17_004497</name>
</gene>
<dbReference type="RefSeq" id="WP_209948437.1">
    <property type="nucleotide sequence ID" value="NZ_JAGGJU010000014.1"/>
</dbReference>
<evidence type="ECO:0000259" key="5">
    <source>
        <dbReference type="PROSITE" id="PS50931"/>
    </source>
</evidence>
<dbReference type="PANTHER" id="PTHR30419">
    <property type="entry name" value="HTH-TYPE TRANSCRIPTIONAL REGULATOR YBHD"/>
    <property type="match status" value="1"/>
</dbReference>
<dbReference type="Pfam" id="PF03466">
    <property type="entry name" value="LysR_substrate"/>
    <property type="match status" value="1"/>
</dbReference>
<dbReference type="Proteomes" id="UP000759443">
    <property type="component" value="Unassembled WGS sequence"/>
</dbReference>
<dbReference type="GO" id="GO:0003677">
    <property type="term" value="F:DNA binding"/>
    <property type="evidence" value="ECO:0007669"/>
    <property type="project" value="UniProtKB-KW"/>
</dbReference>
<dbReference type="InterPro" id="IPR050950">
    <property type="entry name" value="HTH-type_LysR_regulators"/>
</dbReference>
<name>A0ABS4E514_9HYPH</name>
<protein>
    <submittedName>
        <fullName evidence="6">DNA-binding transcriptional LysR family regulator</fullName>
    </submittedName>
</protein>
<evidence type="ECO:0000256" key="3">
    <source>
        <dbReference type="ARBA" id="ARBA00023125"/>
    </source>
</evidence>
<keyword evidence="4" id="KW-0804">Transcription</keyword>
<dbReference type="PROSITE" id="PS50931">
    <property type="entry name" value="HTH_LYSR"/>
    <property type="match status" value="1"/>
</dbReference>
<evidence type="ECO:0000313" key="7">
    <source>
        <dbReference type="Proteomes" id="UP000759443"/>
    </source>
</evidence>
<sequence length="321" mass="34652">MSDSLIHRLLPRHLGLIRSIADKGQISLAANALAITQPAASRMLAEIERMVGSPVFIRTPKGMEPTPVGSVLARRAHTVLEEIRETAREVEAIKKGHTGVIRLGAVTGGAVGYVVPAMRVLKEEAEDADFHVDVAPSDALIADLLSGHHDFVLGRVPWGTDARQFALTGAFAEDVDLLVHRSHPLANAELLPITDLVHFPWVMQAAGAPVRRAVEAAFISQSAPIPPNIVNTTSLLVMIAMLASSNAVAPMSREVSELLCQDARVAGLTTLKIALPIRVEPYHLIEIKGKRLSPLSNRMKHLLLEEYERRSLGAAGELPIT</sequence>
<dbReference type="SUPFAM" id="SSF53850">
    <property type="entry name" value="Periplasmic binding protein-like II"/>
    <property type="match status" value="1"/>
</dbReference>
<organism evidence="6 7">
    <name type="scientific">Rhizobium halophytocola</name>
    <dbReference type="NCBI Taxonomy" id="735519"/>
    <lineage>
        <taxon>Bacteria</taxon>
        <taxon>Pseudomonadati</taxon>
        <taxon>Pseudomonadota</taxon>
        <taxon>Alphaproteobacteria</taxon>
        <taxon>Hyphomicrobiales</taxon>
        <taxon>Rhizobiaceae</taxon>
        <taxon>Rhizobium/Agrobacterium group</taxon>
        <taxon>Rhizobium</taxon>
    </lineage>
</organism>
<dbReference type="SUPFAM" id="SSF46785">
    <property type="entry name" value="Winged helix' DNA-binding domain"/>
    <property type="match status" value="1"/>
</dbReference>
<dbReference type="InterPro" id="IPR036390">
    <property type="entry name" value="WH_DNA-bd_sf"/>
</dbReference>